<dbReference type="GO" id="GO:0004830">
    <property type="term" value="F:tryptophan-tRNA ligase activity"/>
    <property type="evidence" value="ECO:0007669"/>
    <property type="project" value="UniProtKB-EC"/>
</dbReference>
<dbReference type="InterPro" id="IPR001412">
    <property type="entry name" value="aa-tRNA-synth_I_CS"/>
</dbReference>
<dbReference type="GO" id="GO:0005737">
    <property type="term" value="C:cytoplasm"/>
    <property type="evidence" value="ECO:0007669"/>
    <property type="project" value="UniProtKB-SubCell"/>
</dbReference>
<dbReference type="GO" id="GO:0006436">
    <property type="term" value="P:tryptophanyl-tRNA aminoacylation"/>
    <property type="evidence" value="ECO:0007669"/>
    <property type="project" value="InterPro"/>
</dbReference>
<evidence type="ECO:0000313" key="14">
    <source>
        <dbReference type="Proteomes" id="UP000193685"/>
    </source>
</evidence>
<dbReference type="CDD" id="cd00806">
    <property type="entry name" value="TrpRS_core"/>
    <property type="match status" value="1"/>
</dbReference>
<dbReference type="NCBIfam" id="TIGR00233">
    <property type="entry name" value="trpS"/>
    <property type="match status" value="1"/>
</dbReference>
<keyword evidence="9 12" id="KW-0648">Protein biosynthesis</keyword>
<dbReference type="PROSITE" id="PS00178">
    <property type="entry name" value="AA_TRNA_LIGASE_I"/>
    <property type="match status" value="1"/>
</dbReference>
<sequence>MADMLSADLPLPLDALTIDGQSAGQAEQNITPWEVEGAIVDGKQVAIDYGKLIKSFGTKAVTPELLQRFETLTGHKPHPLLRRGAFFSHRDLDLILDRFEKKEKFYLYTGRGPSADSMHLGHMIPFAFTCWLQKVFDCPLVIQLTDDEKFLFKQNLTLEDTRRYASDNARDIIAVGFDLKKTFIFANTDYVGGEFYKNVVRISRSITINQSRSSFGFEGTDCIGKAHFVAVQAAPAISSSFPQIFGRGGPNLPCLIPCAIDQDPYFRLTRDVATRLQAPKCALLHSVFFPALQGPGTKMSASIETSAIFMNDTPKRIKDKINKHAYSGGGDTLELHRQNGGNPDVDVPYQFLTFFLESDEELAQLKEGYKKGEILTGEMKRRCIEVLQEFVSSFQQRRAAVSDELLAQFMDGTRKIEL</sequence>
<keyword evidence="8 12" id="KW-0067">ATP-binding</keyword>
<evidence type="ECO:0000256" key="5">
    <source>
        <dbReference type="ARBA" id="ARBA00022490"/>
    </source>
</evidence>
<dbReference type="GO" id="GO:0005524">
    <property type="term" value="F:ATP binding"/>
    <property type="evidence" value="ECO:0007669"/>
    <property type="project" value="UniProtKB-KW"/>
</dbReference>
<keyword evidence="14" id="KW-1185">Reference proteome</keyword>
<dbReference type="InterPro" id="IPR002306">
    <property type="entry name" value="Trp-tRNA-ligase"/>
</dbReference>
<dbReference type="OMA" id="SIYHRFM"/>
<dbReference type="AlphaFoldDB" id="A0A1Y2FKA7"/>
<evidence type="ECO:0000256" key="11">
    <source>
        <dbReference type="ARBA" id="ARBA00030268"/>
    </source>
</evidence>
<dbReference type="Gene3D" id="3.40.50.620">
    <property type="entry name" value="HUPs"/>
    <property type="match status" value="1"/>
</dbReference>
<keyword evidence="7 12" id="KW-0547">Nucleotide-binding</keyword>
<comment type="subcellular location">
    <subcellularLocation>
        <location evidence="1">Cytoplasm</location>
    </subcellularLocation>
</comment>
<dbReference type="EC" id="6.1.1.2" evidence="3"/>
<evidence type="ECO:0000256" key="2">
    <source>
        <dbReference type="ARBA" id="ARBA00005594"/>
    </source>
</evidence>
<dbReference type="RefSeq" id="XP_040726099.1">
    <property type="nucleotide sequence ID" value="XM_040869128.1"/>
</dbReference>
<evidence type="ECO:0000256" key="8">
    <source>
        <dbReference type="ARBA" id="ARBA00022840"/>
    </source>
</evidence>
<reference evidence="13 14" key="1">
    <citation type="submission" date="2016-07" db="EMBL/GenBank/DDBJ databases">
        <title>Pervasive Adenine N6-methylation of Active Genes in Fungi.</title>
        <authorList>
            <consortium name="DOE Joint Genome Institute"/>
            <person name="Mondo S.J."/>
            <person name="Dannebaum R.O."/>
            <person name="Kuo R.C."/>
            <person name="Labutti K."/>
            <person name="Haridas S."/>
            <person name="Kuo A."/>
            <person name="Salamov A."/>
            <person name="Ahrendt S.R."/>
            <person name="Lipzen A."/>
            <person name="Sullivan W."/>
            <person name="Andreopoulos W.B."/>
            <person name="Clum A."/>
            <person name="Lindquist E."/>
            <person name="Daum C."/>
            <person name="Ramamoorthy G.K."/>
            <person name="Gryganskyi A."/>
            <person name="Culley D."/>
            <person name="Magnuson J.K."/>
            <person name="James T.Y."/>
            <person name="O'Malley M.A."/>
            <person name="Stajich J.E."/>
            <person name="Spatafora J.W."/>
            <person name="Visel A."/>
            <person name="Grigoriev I.V."/>
        </authorList>
    </citation>
    <scope>NUCLEOTIDE SEQUENCE [LARGE SCALE GENOMIC DNA]</scope>
    <source>
        <strain evidence="13 14">12-1054</strain>
    </source>
</reference>
<evidence type="ECO:0000313" key="13">
    <source>
        <dbReference type="EMBL" id="ORY83804.1"/>
    </source>
</evidence>
<evidence type="ECO:0000256" key="12">
    <source>
        <dbReference type="RuleBase" id="RU363036"/>
    </source>
</evidence>
<dbReference type="FunFam" id="1.10.240.10:FF:000003">
    <property type="entry name" value="Tryptophan--tRNA ligase, cytoplasmic"/>
    <property type="match status" value="1"/>
</dbReference>
<dbReference type="OrthoDB" id="10261385at2759"/>
<dbReference type="Proteomes" id="UP000193685">
    <property type="component" value="Unassembled WGS sequence"/>
</dbReference>
<dbReference type="PANTHER" id="PTHR10055">
    <property type="entry name" value="TRYPTOPHANYL-TRNA SYNTHETASE"/>
    <property type="match status" value="1"/>
</dbReference>
<protein>
    <recommendedName>
        <fullName evidence="4">Tryptophan--tRNA ligase, cytoplasmic</fullName>
        <ecNumber evidence="3">6.1.1.2</ecNumber>
    </recommendedName>
    <alternativeName>
        <fullName evidence="11">Tryptophanyl-tRNA synthetase</fullName>
    </alternativeName>
</protein>
<evidence type="ECO:0000256" key="7">
    <source>
        <dbReference type="ARBA" id="ARBA00022741"/>
    </source>
</evidence>
<evidence type="ECO:0000256" key="1">
    <source>
        <dbReference type="ARBA" id="ARBA00004496"/>
    </source>
</evidence>
<dbReference type="PRINTS" id="PR01039">
    <property type="entry name" value="TRNASYNTHTRP"/>
</dbReference>
<keyword evidence="6 12" id="KW-0436">Ligase</keyword>
<evidence type="ECO:0000256" key="4">
    <source>
        <dbReference type="ARBA" id="ARBA00013782"/>
    </source>
</evidence>
<dbReference type="InterPro" id="IPR002305">
    <property type="entry name" value="aa-tRNA-synth_Ic"/>
</dbReference>
<accession>A0A1Y2FKA7</accession>
<dbReference type="FunFam" id="3.40.50.620:FF:000033">
    <property type="entry name" value="tryptophan--tRNA ligase, cytoplasmic"/>
    <property type="match status" value="1"/>
</dbReference>
<name>A0A1Y2FKA7_PROLT</name>
<dbReference type="SUPFAM" id="SSF52374">
    <property type="entry name" value="Nucleotidylyl transferase"/>
    <property type="match status" value="1"/>
</dbReference>
<keyword evidence="10 12" id="KW-0030">Aminoacyl-tRNA synthetase</keyword>
<dbReference type="EMBL" id="MCFI01000007">
    <property type="protein sequence ID" value="ORY83804.1"/>
    <property type="molecule type" value="Genomic_DNA"/>
</dbReference>
<dbReference type="Gene3D" id="1.10.240.10">
    <property type="entry name" value="Tyrosyl-Transfer RNA Synthetase"/>
    <property type="match status" value="1"/>
</dbReference>
<dbReference type="GeneID" id="63785727"/>
<dbReference type="InterPro" id="IPR014729">
    <property type="entry name" value="Rossmann-like_a/b/a_fold"/>
</dbReference>
<comment type="similarity">
    <text evidence="2 12">Belongs to the class-I aminoacyl-tRNA synthetase family.</text>
</comment>
<dbReference type="Pfam" id="PF00579">
    <property type="entry name" value="tRNA-synt_1b"/>
    <property type="match status" value="2"/>
</dbReference>
<evidence type="ECO:0000256" key="6">
    <source>
        <dbReference type="ARBA" id="ARBA00022598"/>
    </source>
</evidence>
<proteinExistence type="inferred from homology"/>
<evidence type="ECO:0000256" key="10">
    <source>
        <dbReference type="ARBA" id="ARBA00023146"/>
    </source>
</evidence>
<comment type="caution">
    <text evidence="13">The sequence shown here is derived from an EMBL/GenBank/DDBJ whole genome shotgun (WGS) entry which is preliminary data.</text>
</comment>
<evidence type="ECO:0000256" key="9">
    <source>
        <dbReference type="ARBA" id="ARBA00022917"/>
    </source>
</evidence>
<organism evidence="13 14">
    <name type="scientific">Protomyces lactucae-debilis</name>
    <dbReference type="NCBI Taxonomy" id="2754530"/>
    <lineage>
        <taxon>Eukaryota</taxon>
        <taxon>Fungi</taxon>
        <taxon>Dikarya</taxon>
        <taxon>Ascomycota</taxon>
        <taxon>Taphrinomycotina</taxon>
        <taxon>Taphrinomycetes</taxon>
        <taxon>Taphrinales</taxon>
        <taxon>Protomycetaceae</taxon>
        <taxon>Protomyces</taxon>
    </lineage>
</organism>
<dbReference type="STRING" id="56484.A0A1Y2FKA7"/>
<keyword evidence="5" id="KW-0963">Cytoplasm</keyword>
<evidence type="ECO:0000256" key="3">
    <source>
        <dbReference type="ARBA" id="ARBA00013161"/>
    </source>
</evidence>
<dbReference type="PANTHER" id="PTHR10055:SF1">
    <property type="entry name" value="TRYPTOPHAN--TRNA LIGASE, CYTOPLASMIC"/>
    <property type="match status" value="1"/>
</dbReference>
<gene>
    <name evidence="13" type="ORF">BCR37DRAFT_378816</name>
</gene>